<accession>A0ACB8C3U7</accession>
<gene>
    <name evidence="1" type="ORF">HPB49_013466</name>
</gene>
<proteinExistence type="predicted"/>
<sequence length="225" mass="24934">MRLTRLTCEIKRVPAHADKLTTDVCDLIGPNSRTNVCAGKAKYDSTGVEVGLQVKMVNCAVFGCNNHTKKKPGYQKASDVGFFCIPKVVNQCKHTKEVPERRRAEWLRRINRRDLDNSLTHYRVCGKHFISGLTDSQSACRNYASGITCSKGIHIIQSTTRSLPQYHRNLNPPTVSLSTETSNLTLSLKYTRRGPQAGRMMSGQHGKQGVPVLAHLTSDSLCGGY</sequence>
<dbReference type="EMBL" id="CM023478">
    <property type="protein sequence ID" value="KAH7933532.1"/>
    <property type="molecule type" value="Genomic_DNA"/>
</dbReference>
<name>A0ACB8C3U7_DERSI</name>
<comment type="caution">
    <text evidence="1">The sequence shown here is derived from an EMBL/GenBank/DDBJ whole genome shotgun (WGS) entry which is preliminary data.</text>
</comment>
<protein>
    <submittedName>
        <fullName evidence="1">Uncharacterized protein</fullName>
    </submittedName>
</protein>
<keyword evidence="2" id="KW-1185">Reference proteome</keyword>
<organism evidence="1 2">
    <name type="scientific">Dermacentor silvarum</name>
    <name type="common">Tick</name>
    <dbReference type="NCBI Taxonomy" id="543639"/>
    <lineage>
        <taxon>Eukaryota</taxon>
        <taxon>Metazoa</taxon>
        <taxon>Ecdysozoa</taxon>
        <taxon>Arthropoda</taxon>
        <taxon>Chelicerata</taxon>
        <taxon>Arachnida</taxon>
        <taxon>Acari</taxon>
        <taxon>Parasitiformes</taxon>
        <taxon>Ixodida</taxon>
        <taxon>Ixodoidea</taxon>
        <taxon>Ixodidae</taxon>
        <taxon>Rhipicephalinae</taxon>
        <taxon>Dermacentor</taxon>
    </lineage>
</organism>
<evidence type="ECO:0000313" key="1">
    <source>
        <dbReference type="EMBL" id="KAH7933532.1"/>
    </source>
</evidence>
<evidence type="ECO:0000313" key="2">
    <source>
        <dbReference type="Proteomes" id="UP000821865"/>
    </source>
</evidence>
<reference evidence="1" key="1">
    <citation type="submission" date="2020-05" db="EMBL/GenBank/DDBJ databases">
        <title>Large-scale comparative analyses of tick genomes elucidate their genetic diversity and vector capacities.</title>
        <authorList>
            <person name="Jia N."/>
            <person name="Wang J."/>
            <person name="Shi W."/>
            <person name="Du L."/>
            <person name="Sun Y."/>
            <person name="Zhan W."/>
            <person name="Jiang J."/>
            <person name="Wang Q."/>
            <person name="Zhang B."/>
            <person name="Ji P."/>
            <person name="Sakyi L.B."/>
            <person name="Cui X."/>
            <person name="Yuan T."/>
            <person name="Jiang B."/>
            <person name="Yang W."/>
            <person name="Lam T.T.-Y."/>
            <person name="Chang Q."/>
            <person name="Ding S."/>
            <person name="Wang X."/>
            <person name="Zhu J."/>
            <person name="Ruan X."/>
            <person name="Zhao L."/>
            <person name="Wei J."/>
            <person name="Que T."/>
            <person name="Du C."/>
            <person name="Cheng J."/>
            <person name="Dai P."/>
            <person name="Han X."/>
            <person name="Huang E."/>
            <person name="Gao Y."/>
            <person name="Liu J."/>
            <person name="Shao H."/>
            <person name="Ye R."/>
            <person name="Li L."/>
            <person name="Wei W."/>
            <person name="Wang X."/>
            <person name="Wang C."/>
            <person name="Yang T."/>
            <person name="Huo Q."/>
            <person name="Li W."/>
            <person name="Guo W."/>
            <person name="Chen H."/>
            <person name="Zhou L."/>
            <person name="Ni X."/>
            <person name="Tian J."/>
            <person name="Zhou Y."/>
            <person name="Sheng Y."/>
            <person name="Liu T."/>
            <person name="Pan Y."/>
            <person name="Xia L."/>
            <person name="Li J."/>
            <person name="Zhao F."/>
            <person name="Cao W."/>
        </authorList>
    </citation>
    <scope>NUCLEOTIDE SEQUENCE</scope>
    <source>
        <strain evidence="1">Dsil-2018</strain>
    </source>
</reference>
<dbReference type="Proteomes" id="UP000821865">
    <property type="component" value="Chromosome 9"/>
</dbReference>